<gene>
    <name evidence="1" type="ORF">SAMN05192539_1001329</name>
</gene>
<evidence type="ECO:0000313" key="1">
    <source>
        <dbReference type="EMBL" id="SEI42743.1"/>
    </source>
</evidence>
<dbReference type="EMBL" id="FNYE01000001">
    <property type="protein sequence ID" value="SEI42743.1"/>
    <property type="molecule type" value="Genomic_DNA"/>
</dbReference>
<dbReference type="Proteomes" id="UP000198866">
    <property type="component" value="Unassembled WGS sequence"/>
</dbReference>
<proteinExistence type="predicted"/>
<name>A0A1H6QGF6_9BURK</name>
<organism evidence="1 2">
    <name type="scientific">Paraburkholderia diazotrophica</name>
    <dbReference type="NCBI Taxonomy" id="667676"/>
    <lineage>
        <taxon>Bacteria</taxon>
        <taxon>Pseudomonadati</taxon>
        <taxon>Pseudomonadota</taxon>
        <taxon>Betaproteobacteria</taxon>
        <taxon>Burkholderiales</taxon>
        <taxon>Burkholderiaceae</taxon>
        <taxon>Paraburkholderia</taxon>
    </lineage>
</organism>
<protein>
    <submittedName>
        <fullName evidence="1">Uncharacterized protein</fullName>
    </submittedName>
</protein>
<dbReference type="AlphaFoldDB" id="A0A1H6QGF6"/>
<sequence length="62" mass="6578">MASLVVQFSDSTQKTIVSYFGSLQDESQIPNLGSVQASDPRWGALVNLFPPSAQAVLPTPSV</sequence>
<dbReference type="STRING" id="667676.SAMN05192539_1001329"/>
<evidence type="ECO:0000313" key="2">
    <source>
        <dbReference type="Proteomes" id="UP000198866"/>
    </source>
</evidence>
<reference evidence="2" key="1">
    <citation type="submission" date="2016-10" db="EMBL/GenBank/DDBJ databases">
        <authorList>
            <person name="Varghese N."/>
            <person name="Submissions S."/>
        </authorList>
    </citation>
    <scope>NUCLEOTIDE SEQUENCE [LARGE SCALE GENOMIC DNA]</scope>
    <source>
        <strain evidence="2">LMG 26031</strain>
    </source>
</reference>
<accession>A0A1H6QGF6</accession>
<keyword evidence="2" id="KW-1185">Reference proteome</keyword>